<dbReference type="EMBL" id="KQ242907">
    <property type="protein sequence ID" value="KNC76937.1"/>
    <property type="molecule type" value="Genomic_DNA"/>
</dbReference>
<dbReference type="GeneID" id="25911092"/>
<gene>
    <name evidence="1" type="ORF">SARC_10588</name>
</gene>
<evidence type="ECO:0008006" key="3">
    <source>
        <dbReference type="Google" id="ProtNLM"/>
    </source>
</evidence>
<dbReference type="CDD" id="cd02440">
    <property type="entry name" value="AdoMet_MTases"/>
    <property type="match status" value="1"/>
</dbReference>
<dbReference type="Gene3D" id="3.40.50.150">
    <property type="entry name" value="Vaccinia Virus protein VP39"/>
    <property type="match status" value="1"/>
</dbReference>
<accession>A0A0L0FJH4</accession>
<keyword evidence="2" id="KW-1185">Reference proteome</keyword>
<reference evidence="1 2" key="1">
    <citation type="submission" date="2011-02" db="EMBL/GenBank/DDBJ databases">
        <title>The Genome Sequence of Sphaeroforma arctica JP610.</title>
        <authorList>
            <consortium name="The Broad Institute Genome Sequencing Platform"/>
            <person name="Russ C."/>
            <person name="Cuomo C."/>
            <person name="Young S.K."/>
            <person name="Zeng Q."/>
            <person name="Gargeya S."/>
            <person name="Alvarado L."/>
            <person name="Berlin A."/>
            <person name="Chapman S.B."/>
            <person name="Chen Z."/>
            <person name="Freedman E."/>
            <person name="Gellesch M."/>
            <person name="Goldberg J."/>
            <person name="Griggs A."/>
            <person name="Gujja S."/>
            <person name="Heilman E."/>
            <person name="Heiman D."/>
            <person name="Howarth C."/>
            <person name="Mehta T."/>
            <person name="Neiman D."/>
            <person name="Pearson M."/>
            <person name="Roberts A."/>
            <person name="Saif S."/>
            <person name="Shea T."/>
            <person name="Shenoy N."/>
            <person name="Sisk P."/>
            <person name="Stolte C."/>
            <person name="Sykes S."/>
            <person name="White J."/>
            <person name="Yandava C."/>
            <person name="Burger G."/>
            <person name="Gray M.W."/>
            <person name="Holland P.W.H."/>
            <person name="King N."/>
            <person name="Lang F.B.F."/>
            <person name="Roger A.J."/>
            <person name="Ruiz-Trillo I."/>
            <person name="Haas B."/>
            <person name="Nusbaum C."/>
            <person name="Birren B."/>
        </authorList>
    </citation>
    <scope>NUCLEOTIDE SEQUENCE [LARGE SCALE GENOMIC DNA]</scope>
    <source>
        <strain evidence="1 2">JP610</strain>
    </source>
</reference>
<dbReference type="AlphaFoldDB" id="A0A0L0FJH4"/>
<dbReference type="Proteomes" id="UP000054560">
    <property type="component" value="Unassembled WGS sequence"/>
</dbReference>
<proteinExistence type="predicted"/>
<dbReference type="Pfam" id="PF13489">
    <property type="entry name" value="Methyltransf_23"/>
    <property type="match status" value="1"/>
</dbReference>
<name>A0A0L0FJH4_9EUKA</name>
<evidence type="ECO:0000313" key="1">
    <source>
        <dbReference type="EMBL" id="KNC76937.1"/>
    </source>
</evidence>
<dbReference type="InterPro" id="IPR029063">
    <property type="entry name" value="SAM-dependent_MTases_sf"/>
</dbReference>
<dbReference type="SUPFAM" id="SSF53335">
    <property type="entry name" value="S-adenosyl-L-methionine-dependent methyltransferases"/>
    <property type="match status" value="1"/>
</dbReference>
<evidence type="ECO:0000313" key="2">
    <source>
        <dbReference type="Proteomes" id="UP000054560"/>
    </source>
</evidence>
<sequence>MLRLLADDGLIGPSKGLDVEEKMVEIFQKHINENEKYKDVLSARLLKGIDGSDAGIAEHNENGTFDVVTSTFVLGHVFEGNVDKVINSIARCVKVGGHLVISEFESGIQTGEDNAAHVSDGGHFHTVFTEVSMTEHLEKRGFDTKNAVVIRGVLEMGKGDKKMKEDFFRIFVEKK</sequence>
<organism evidence="1 2">
    <name type="scientific">Sphaeroforma arctica JP610</name>
    <dbReference type="NCBI Taxonomy" id="667725"/>
    <lineage>
        <taxon>Eukaryota</taxon>
        <taxon>Ichthyosporea</taxon>
        <taxon>Ichthyophonida</taxon>
        <taxon>Sphaeroforma</taxon>
    </lineage>
</organism>
<dbReference type="RefSeq" id="XP_014150839.1">
    <property type="nucleotide sequence ID" value="XM_014295364.1"/>
</dbReference>
<protein>
    <recommendedName>
        <fullName evidence="3">Methyltransferase type 11 domain-containing protein</fullName>
    </recommendedName>
</protein>